<dbReference type="SUPFAM" id="SSF55785">
    <property type="entry name" value="PYP-like sensor domain (PAS domain)"/>
    <property type="match status" value="1"/>
</dbReference>
<dbReference type="CDD" id="cd00130">
    <property type="entry name" value="PAS"/>
    <property type="match status" value="1"/>
</dbReference>
<dbReference type="NCBIfam" id="TIGR00229">
    <property type="entry name" value="sensory_box"/>
    <property type="match status" value="1"/>
</dbReference>
<dbReference type="Pfam" id="PF00989">
    <property type="entry name" value="PAS"/>
    <property type="match status" value="1"/>
</dbReference>
<organism evidence="5 6">
    <name type="scientific">Magnetovibrio blakemorei</name>
    <dbReference type="NCBI Taxonomy" id="28181"/>
    <lineage>
        <taxon>Bacteria</taxon>
        <taxon>Pseudomonadati</taxon>
        <taxon>Pseudomonadota</taxon>
        <taxon>Alphaproteobacteria</taxon>
        <taxon>Rhodospirillales</taxon>
        <taxon>Magnetovibrionaceae</taxon>
        <taxon>Magnetovibrio</taxon>
    </lineage>
</organism>
<dbReference type="InterPro" id="IPR035965">
    <property type="entry name" value="PAS-like_dom_sf"/>
</dbReference>
<keyword evidence="2" id="KW-0472">Membrane</keyword>
<dbReference type="Gene3D" id="3.30.450.20">
    <property type="entry name" value="PAS domain"/>
    <property type="match status" value="1"/>
</dbReference>
<dbReference type="CDD" id="cd01007">
    <property type="entry name" value="PBP2_BvgS_HisK_like"/>
    <property type="match status" value="3"/>
</dbReference>
<protein>
    <recommendedName>
        <fullName evidence="7">Histidine kinase</fullName>
    </recommendedName>
</protein>
<evidence type="ECO:0000259" key="3">
    <source>
        <dbReference type="PROSITE" id="PS50112"/>
    </source>
</evidence>
<dbReference type="Pfam" id="PF00497">
    <property type="entry name" value="SBP_bac_3"/>
    <property type="match status" value="4"/>
</dbReference>
<dbReference type="SMART" id="SM00091">
    <property type="entry name" value="PAS"/>
    <property type="match status" value="1"/>
</dbReference>
<dbReference type="PROSITE" id="PS50113">
    <property type="entry name" value="PAC"/>
    <property type="match status" value="1"/>
</dbReference>
<dbReference type="InterPro" id="IPR001638">
    <property type="entry name" value="Solute-binding_3/MltF_N"/>
</dbReference>
<dbReference type="STRING" id="28181.BEN30_10400"/>
<proteinExistence type="predicted"/>
<dbReference type="SUPFAM" id="SSF53850">
    <property type="entry name" value="Periplasmic binding protein-like II"/>
    <property type="match status" value="4"/>
</dbReference>
<keyword evidence="1" id="KW-0732">Signal</keyword>
<keyword evidence="2" id="KW-0812">Transmembrane</keyword>
<keyword evidence="2" id="KW-1133">Transmembrane helix</keyword>
<evidence type="ECO:0000256" key="2">
    <source>
        <dbReference type="SAM" id="Phobius"/>
    </source>
</evidence>
<accession>A0A1E5Q7M4</accession>
<evidence type="ECO:0000313" key="5">
    <source>
        <dbReference type="EMBL" id="OEJ67177.1"/>
    </source>
</evidence>
<dbReference type="InterPro" id="IPR013767">
    <property type="entry name" value="PAS_fold"/>
</dbReference>
<keyword evidence="6" id="KW-1185">Reference proteome</keyword>
<evidence type="ECO:0000259" key="4">
    <source>
        <dbReference type="PROSITE" id="PS50113"/>
    </source>
</evidence>
<dbReference type="AlphaFoldDB" id="A0A1E5Q7M4"/>
<feature type="domain" description="PAC" evidence="4">
    <location>
        <begin position="1104"/>
        <end position="1156"/>
    </location>
</feature>
<dbReference type="InterPro" id="IPR000014">
    <property type="entry name" value="PAS"/>
</dbReference>
<name>A0A1E5Q7M4_9PROT</name>
<dbReference type="Gene3D" id="3.40.190.10">
    <property type="entry name" value="Periplasmic binding protein-like II"/>
    <property type="match status" value="8"/>
</dbReference>
<feature type="transmembrane region" description="Helical" evidence="2">
    <location>
        <begin position="991"/>
        <end position="1013"/>
    </location>
</feature>
<dbReference type="PROSITE" id="PS50112">
    <property type="entry name" value="PAS"/>
    <property type="match status" value="1"/>
</dbReference>
<comment type="caution">
    <text evidence="5">The sequence shown here is derived from an EMBL/GenBank/DDBJ whole genome shotgun (WGS) entry which is preliminary data.</text>
</comment>
<reference evidence="6" key="1">
    <citation type="submission" date="2016-07" db="EMBL/GenBank/DDBJ databases">
        <authorList>
            <person name="Florea S."/>
            <person name="Webb J.S."/>
            <person name="Jaromczyk J."/>
            <person name="Schardl C.L."/>
        </authorList>
    </citation>
    <scope>NUCLEOTIDE SEQUENCE [LARGE SCALE GENOMIC DNA]</scope>
    <source>
        <strain evidence="6">MV-1</strain>
    </source>
</reference>
<dbReference type="PANTHER" id="PTHR35936">
    <property type="entry name" value="MEMBRANE-BOUND LYTIC MUREIN TRANSGLYCOSYLASE F"/>
    <property type="match status" value="1"/>
</dbReference>
<dbReference type="SMART" id="SM00062">
    <property type="entry name" value="PBPb"/>
    <property type="match status" value="4"/>
</dbReference>
<gene>
    <name evidence="5" type="ORF">BEN30_10400</name>
</gene>
<evidence type="ECO:0000313" key="6">
    <source>
        <dbReference type="Proteomes" id="UP000095347"/>
    </source>
</evidence>
<sequence>MSMAGEPQRPLRIAITDNYAPFTILGPDKQAYGLFVDMWKLWSVTTGIPVEFQASSWSETIEAVKNGTADVHSGLNKTKQREAFLEFSDPIHVGRSALYFRSGDTQPIPFEDLAGEKVGVVEGTLHDQFIQDKYPNVIRVPFAGNDKLVSALLRSEVRAIFDETVANQATLARLGLSGVFQRGHETILTNFVYVGVAKGNTALLEKINAGFKAIARAKLKAAESRWLADDFDHFYKAELGDSSNALNSTPQDETSQSVVLNDKEKLWLRQNPISRIAVMNNWPPYDFTDEEGRHYGMHSDLLRLINKHLGTNLIVLPFDAWPEAYTKAASGEVDGILGLSWTKEREKTFLFSSAYYYEPASVLMRVGDTPIKEWKGLNGKTILVPKNTSIIDKIKAELPDAIVVEMLSKDDALTRLANGEGDAYVAWLSASPQRLKDLKLAITAKIDDRQGEVTLGVPVSKPVLASIVQKGINSITQSEWAALREQWVPKAAGDTNLANLTNEEIQWIKDHKNVTFANEMDWPPFDFVEHDMPKGISIELVDLIAQKTGINVKFVNGYSWAELLEQFNNGDIDVLPALYWTEERAKTFDFTTPYAVNSSVLVVHNDHKKLNSFAALKGHKVGIIKGFGTAELLSQRYPEIELVTVTNALEGLQKVSLGTIDAYFDSIGVISHVLDNNLVPDLVLSFNHEMKNSTETQLHMATLKSNKLLRNILQKGLDAVSPEEMRTIRNRWLPLGSSESRSVNERVVFSNEEKAFIAAHPKLKLGVDMAWPPFEFVEDGIHKGISADVVKKISEFSGIEFIAQTDLTWAQVLAGTKSGSIDIMPMMQPTAEREEFLDFTKPYVSYPIVILTRDDTPFISSLGAIGSLKTGMVSGYSIETMVKKHYQEIKRVPQTDLESMLRNLSSGKIDVALSNLAVATYAMNKLNLVNLRVTAPTEYNNDLAMGVPKGNPVLLSILQKSLDAITESEMNAIKNSWVALQVEFGLDLKTMMIYALPVLGGFIVIVGFVVVWNRKLGREVEERHEAERHSRMLLESVGEGIFGVDQIGQVTFVNSVASEALGYAPHELIGEKVHALIHHTRPDGSDFPVKECPMWEAYTKGKVSRIDNEILWRKDGTSFPVEYNATPLRRHDSIIGAVISFRDITKVQKATAALHEHLEDVEKFNELAVDRELRMIELKQEINVLLKEKGAQEKYEIVQ</sequence>
<evidence type="ECO:0000256" key="1">
    <source>
        <dbReference type="ARBA" id="ARBA00022729"/>
    </source>
</evidence>
<evidence type="ECO:0008006" key="7">
    <source>
        <dbReference type="Google" id="ProtNLM"/>
    </source>
</evidence>
<feature type="domain" description="PAS" evidence="3">
    <location>
        <begin position="1026"/>
        <end position="1078"/>
    </location>
</feature>
<dbReference type="EMBL" id="MCGG01000025">
    <property type="protein sequence ID" value="OEJ67177.1"/>
    <property type="molecule type" value="Genomic_DNA"/>
</dbReference>
<dbReference type="GO" id="GO:0006355">
    <property type="term" value="P:regulation of DNA-templated transcription"/>
    <property type="evidence" value="ECO:0007669"/>
    <property type="project" value="InterPro"/>
</dbReference>
<dbReference type="Proteomes" id="UP000095347">
    <property type="component" value="Unassembled WGS sequence"/>
</dbReference>
<dbReference type="InterPro" id="IPR000700">
    <property type="entry name" value="PAS-assoc_C"/>
</dbReference>